<keyword evidence="1" id="KW-0472">Membrane</keyword>
<accession>A0A5A9W2N4</accession>
<name>A0A5A9W2N4_9GAMM</name>
<dbReference type="PROSITE" id="PS00409">
    <property type="entry name" value="PROKAR_NTER_METHYL"/>
    <property type="match status" value="1"/>
</dbReference>
<evidence type="ECO:0000256" key="1">
    <source>
        <dbReference type="SAM" id="Phobius"/>
    </source>
</evidence>
<evidence type="ECO:0000313" key="2">
    <source>
        <dbReference type="EMBL" id="KAA0874388.1"/>
    </source>
</evidence>
<dbReference type="Gene3D" id="3.30.700.10">
    <property type="entry name" value="Glycoprotein, Type 4 Pilin"/>
    <property type="match status" value="1"/>
</dbReference>
<dbReference type="Pfam" id="PF07963">
    <property type="entry name" value="N_methyl"/>
    <property type="match status" value="1"/>
</dbReference>
<protein>
    <submittedName>
        <fullName evidence="2">Prepilin-type N-terminal cleavage/methylation domain-containing protein</fullName>
    </submittedName>
</protein>
<dbReference type="NCBIfam" id="TIGR02532">
    <property type="entry name" value="IV_pilin_GFxxxE"/>
    <property type="match status" value="1"/>
</dbReference>
<organism evidence="2 3">
    <name type="scientific">Nitrincola tapanii</name>
    <dbReference type="NCBI Taxonomy" id="1708751"/>
    <lineage>
        <taxon>Bacteria</taxon>
        <taxon>Pseudomonadati</taxon>
        <taxon>Pseudomonadota</taxon>
        <taxon>Gammaproteobacteria</taxon>
        <taxon>Oceanospirillales</taxon>
        <taxon>Oceanospirillaceae</taxon>
        <taxon>Nitrincola</taxon>
    </lineage>
</organism>
<gene>
    <name evidence="2" type="ORF">E1H14_08945</name>
</gene>
<keyword evidence="1" id="KW-1133">Transmembrane helix</keyword>
<dbReference type="Proteomes" id="UP000325302">
    <property type="component" value="Unassembled WGS sequence"/>
</dbReference>
<dbReference type="InterPro" id="IPR012902">
    <property type="entry name" value="N_methyl_site"/>
</dbReference>
<comment type="caution">
    <text evidence="2">The sequence shown here is derived from an EMBL/GenBank/DDBJ whole genome shotgun (WGS) entry which is preliminary data.</text>
</comment>
<evidence type="ECO:0000313" key="3">
    <source>
        <dbReference type="Proteomes" id="UP000325302"/>
    </source>
</evidence>
<keyword evidence="1" id="KW-0812">Transmembrane</keyword>
<dbReference type="EMBL" id="SMRS01000006">
    <property type="protein sequence ID" value="KAA0874388.1"/>
    <property type="molecule type" value="Genomic_DNA"/>
</dbReference>
<reference evidence="2 3" key="1">
    <citation type="submission" date="2019-03" db="EMBL/GenBank/DDBJ databases">
        <title>Nitrincola sp. nov. isolated from an Indian soda lake.</title>
        <authorList>
            <person name="Joshi A."/>
            <person name="Thite S.V."/>
            <person name="Joseph N."/>
            <person name="Dhotre D."/>
            <person name="Moorthy M."/>
            <person name="Shouche Y.S."/>
        </authorList>
    </citation>
    <scope>NUCLEOTIDE SEQUENCE [LARGE SCALE GENOMIC DNA]</scope>
    <source>
        <strain evidence="2 3">MEB193</strain>
    </source>
</reference>
<dbReference type="AlphaFoldDB" id="A0A5A9W2N4"/>
<feature type="transmembrane region" description="Helical" evidence="1">
    <location>
        <begin position="20"/>
        <end position="41"/>
    </location>
</feature>
<keyword evidence="3" id="KW-1185">Reference proteome</keyword>
<proteinExistence type="predicted"/>
<sequence>MPISVTCPVNNKSSQSGFTLLELIVVLLITGMVTALAWPALQRMGGSMQRSLELSEAELLMNGLALSVRDQGQPLLVKQLPDPNYTTAWMQQLHELNIQVQADPPVFISASGFCPFGGEIVIELKGRTYSAYLAPPACQLQWSFPDA</sequence>
<dbReference type="InterPro" id="IPR045584">
    <property type="entry name" value="Pilin-like"/>
</dbReference>
<dbReference type="SUPFAM" id="SSF54523">
    <property type="entry name" value="Pili subunits"/>
    <property type="match status" value="1"/>
</dbReference>